<organism evidence="1 2">
    <name type="scientific">Avena sativa</name>
    <name type="common">Oat</name>
    <dbReference type="NCBI Taxonomy" id="4498"/>
    <lineage>
        <taxon>Eukaryota</taxon>
        <taxon>Viridiplantae</taxon>
        <taxon>Streptophyta</taxon>
        <taxon>Embryophyta</taxon>
        <taxon>Tracheophyta</taxon>
        <taxon>Spermatophyta</taxon>
        <taxon>Magnoliopsida</taxon>
        <taxon>Liliopsida</taxon>
        <taxon>Poales</taxon>
        <taxon>Poaceae</taxon>
        <taxon>BOP clade</taxon>
        <taxon>Pooideae</taxon>
        <taxon>Poodae</taxon>
        <taxon>Poeae</taxon>
        <taxon>Poeae Chloroplast Group 1 (Aveneae type)</taxon>
        <taxon>Aveninae</taxon>
        <taxon>Avena</taxon>
    </lineage>
</organism>
<proteinExistence type="predicted"/>
<protein>
    <submittedName>
        <fullName evidence="1">Uncharacterized protein</fullName>
    </submittedName>
</protein>
<reference evidence="1" key="1">
    <citation type="submission" date="2021-05" db="EMBL/GenBank/DDBJ databases">
        <authorList>
            <person name="Scholz U."/>
            <person name="Mascher M."/>
            <person name="Fiebig A."/>
        </authorList>
    </citation>
    <scope>NUCLEOTIDE SEQUENCE [LARGE SCALE GENOMIC DNA]</scope>
</reference>
<sequence>MADASKRIDLAAPLLSVRRHGAASGGALYGRRNEDATLAGVPFGWEHWPGRPKSVGTITRHAPPLLPETEEAARSSDALSRADSCYTVNCSVAGLSDATSATVSPGASGGGSVMMDRFLLAAKEQCAFRKAKTGAANTHTREGDILPIHLPVERPPANHAQATYLQDTAQDDGGEDTHSTAGFASGRKCGLLPTRCARILNLNPAHAISSRRRHTARRFLSDLSRSCRRETTPLLPRRRRPEHDAGMRAWEEAHMSSLVRLVRSDRACSLRQVTTMAAELDRAVPGLYTGQAGGSVHPKATHLGLLLILDKIDDGSAASPRLSPLKRGRPPRGVRTSSRRDANGHVFPPLLEENEPAAQPAVLLALPSPKVPTESWLSRTLPSVSNNPPATSFLGIHAQQLRKQQAPSPMCSRDQAKVVHHGARRRRVGTDT</sequence>
<accession>A0ACD5TF20</accession>
<reference evidence="1" key="2">
    <citation type="submission" date="2025-09" db="UniProtKB">
        <authorList>
            <consortium name="EnsemblPlants"/>
        </authorList>
    </citation>
    <scope>IDENTIFICATION</scope>
</reference>
<keyword evidence="2" id="KW-1185">Reference proteome</keyword>
<dbReference type="EnsemblPlants" id="AVESA.00010b.r2.1AG0042160.1">
    <property type="protein sequence ID" value="AVESA.00010b.r2.1AG0042160.1.CDS"/>
    <property type="gene ID" value="AVESA.00010b.r2.1AG0042160"/>
</dbReference>
<evidence type="ECO:0000313" key="2">
    <source>
        <dbReference type="Proteomes" id="UP001732700"/>
    </source>
</evidence>
<dbReference type="Proteomes" id="UP001732700">
    <property type="component" value="Chromosome 1A"/>
</dbReference>
<name>A0ACD5TF20_AVESA</name>
<evidence type="ECO:0000313" key="1">
    <source>
        <dbReference type="EnsemblPlants" id="AVESA.00010b.r2.1AG0042160.1.CDS"/>
    </source>
</evidence>